<dbReference type="AlphaFoldDB" id="A0A9D4JK71"/>
<keyword evidence="2" id="KW-1185">Reference proteome</keyword>
<accession>A0A9D4JK71</accession>
<dbReference type="Proteomes" id="UP000828390">
    <property type="component" value="Unassembled WGS sequence"/>
</dbReference>
<protein>
    <submittedName>
        <fullName evidence="1">Uncharacterized protein</fullName>
    </submittedName>
</protein>
<proteinExistence type="predicted"/>
<reference evidence="1" key="1">
    <citation type="journal article" date="2019" name="bioRxiv">
        <title>The Genome of the Zebra Mussel, Dreissena polymorpha: A Resource for Invasive Species Research.</title>
        <authorList>
            <person name="McCartney M.A."/>
            <person name="Auch B."/>
            <person name="Kono T."/>
            <person name="Mallez S."/>
            <person name="Zhang Y."/>
            <person name="Obille A."/>
            <person name="Becker A."/>
            <person name="Abrahante J.E."/>
            <person name="Garbe J."/>
            <person name="Badalamenti J.P."/>
            <person name="Herman A."/>
            <person name="Mangelson H."/>
            <person name="Liachko I."/>
            <person name="Sullivan S."/>
            <person name="Sone E.D."/>
            <person name="Koren S."/>
            <person name="Silverstein K.A.T."/>
            <person name="Beckman K.B."/>
            <person name="Gohl D.M."/>
        </authorList>
    </citation>
    <scope>NUCLEOTIDE SEQUENCE</scope>
    <source>
        <strain evidence="1">Duluth1</strain>
        <tissue evidence="1">Whole animal</tissue>
    </source>
</reference>
<dbReference type="EMBL" id="JAIWYP010000006">
    <property type="protein sequence ID" value="KAH3813274.1"/>
    <property type="molecule type" value="Genomic_DNA"/>
</dbReference>
<name>A0A9D4JK71_DREPO</name>
<feature type="non-terminal residue" evidence="1">
    <location>
        <position position="1"/>
    </location>
</feature>
<comment type="caution">
    <text evidence="1">The sequence shown here is derived from an EMBL/GenBank/DDBJ whole genome shotgun (WGS) entry which is preliminary data.</text>
</comment>
<sequence>MPSDSLQHYSSALFFSTMLDSQSDNLQHYHYALALFFSTMLDSQSDNLQHY</sequence>
<reference evidence="1" key="2">
    <citation type="submission" date="2020-11" db="EMBL/GenBank/DDBJ databases">
        <authorList>
            <person name="McCartney M.A."/>
            <person name="Auch B."/>
            <person name="Kono T."/>
            <person name="Mallez S."/>
            <person name="Becker A."/>
            <person name="Gohl D.M."/>
            <person name="Silverstein K.A.T."/>
            <person name="Koren S."/>
            <person name="Bechman K.B."/>
            <person name="Herman A."/>
            <person name="Abrahante J.E."/>
            <person name="Garbe J."/>
        </authorList>
    </citation>
    <scope>NUCLEOTIDE SEQUENCE</scope>
    <source>
        <strain evidence="1">Duluth1</strain>
        <tissue evidence="1">Whole animal</tissue>
    </source>
</reference>
<gene>
    <name evidence="1" type="ORF">DPMN_141727</name>
</gene>
<organism evidence="1 2">
    <name type="scientific">Dreissena polymorpha</name>
    <name type="common">Zebra mussel</name>
    <name type="synonym">Mytilus polymorpha</name>
    <dbReference type="NCBI Taxonomy" id="45954"/>
    <lineage>
        <taxon>Eukaryota</taxon>
        <taxon>Metazoa</taxon>
        <taxon>Spiralia</taxon>
        <taxon>Lophotrochozoa</taxon>
        <taxon>Mollusca</taxon>
        <taxon>Bivalvia</taxon>
        <taxon>Autobranchia</taxon>
        <taxon>Heteroconchia</taxon>
        <taxon>Euheterodonta</taxon>
        <taxon>Imparidentia</taxon>
        <taxon>Neoheterodontei</taxon>
        <taxon>Myida</taxon>
        <taxon>Dreissenoidea</taxon>
        <taxon>Dreissenidae</taxon>
        <taxon>Dreissena</taxon>
    </lineage>
</organism>
<evidence type="ECO:0000313" key="2">
    <source>
        <dbReference type="Proteomes" id="UP000828390"/>
    </source>
</evidence>
<evidence type="ECO:0000313" key="1">
    <source>
        <dbReference type="EMBL" id="KAH3813274.1"/>
    </source>
</evidence>